<evidence type="ECO:0000256" key="1">
    <source>
        <dbReference type="ARBA" id="ARBA00000085"/>
    </source>
</evidence>
<feature type="transmembrane region" description="Helical" evidence="7">
    <location>
        <begin position="20"/>
        <end position="43"/>
    </location>
</feature>
<feature type="domain" description="Histidine kinase" evidence="8">
    <location>
        <begin position="597"/>
        <end position="806"/>
    </location>
</feature>
<feature type="domain" description="PAS" evidence="9">
    <location>
        <begin position="440"/>
        <end position="493"/>
    </location>
</feature>
<dbReference type="RefSeq" id="WP_206253844.1">
    <property type="nucleotide sequence ID" value="NZ_CP071060.1"/>
</dbReference>
<dbReference type="SUPFAM" id="SSF55874">
    <property type="entry name" value="ATPase domain of HSP90 chaperone/DNA topoisomerase II/histidine kinase"/>
    <property type="match status" value="1"/>
</dbReference>
<dbReference type="SMART" id="SM00091">
    <property type="entry name" value="PAS"/>
    <property type="match status" value="2"/>
</dbReference>
<keyword evidence="7" id="KW-0812">Transmembrane</keyword>
<organism evidence="10 11">
    <name type="scientific">Niveibacterium microcysteis</name>
    <dbReference type="NCBI Taxonomy" id="2811415"/>
    <lineage>
        <taxon>Bacteria</taxon>
        <taxon>Pseudomonadati</taxon>
        <taxon>Pseudomonadota</taxon>
        <taxon>Betaproteobacteria</taxon>
        <taxon>Rhodocyclales</taxon>
        <taxon>Rhodocyclaceae</taxon>
        <taxon>Niveibacterium</taxon>
    </lineage>
</organism>
<dbReference type="PANTHER" id="PTHR42878">
    <property type="entry name" value="TWO-COMPONENT HISTIDINE KINASE"/>
    <property type="match status" value="1"/>
</dbReference>
<dbReference type="InterPro" id="IPR003594">
    <property type="entry name" value="HATPase_dom"/>
</dbReference>
<evidence type="ECO:0000313" key="11">
    <source>
        <dbReference type="Proteomes" id="UP000663570"/>
    </source>
</evidence>
<evidence type="ECO:0000256" key="3">
    <source>
        <dbReference type="ARBA" id="ARBA00022553"/>
    </source>
</evidence>
<evidence type="ECO:0000256" key="4">
    <source>
        <dbReference type="ARBA" id="ARBA00022679"/>
    </source>
</evidence>
<dbReference type="Pfam" id="PF02518">
    <property type="entry name" value="HATPase_c"/>
    <property type="match status" value="1"/>
</dbReference>
<reference evidence="10 11" key="1">
    <citation type="submission" date="2021-02" db="EMBL/GenBank/DDBJ databases">
        <title>Niveibacterium changnyeongensis HC41.</title>
        <authorList>
            <person name="Kang M."/>
        </authorList>
    </citation>
    <scope>NUCLEOTIDE SEQUENCE [LARGE SCALE GENOMIC DNA]</scope>
    <source>
        <strain evidence="10 11">HC41</strain>
    </source>
</reference>
<keyword evidence="3" id="KW-0597">Phosphoprotein</keyword>
<evidence type="ECO:0000256" key="5">
    <source>
        <dbReference type="ARBA" id="ARBA00022777"/>
    </source>
</evidence>
<dbReference type="InterPro" id="IPR050351">
    <property type="entry name" value="BphY/WalK/GraS-like"/>
</dbReference>
<dbReference type="Pfam" id="PF13426">
    <property type="entry name" value="PAS_9"/>
    <property type="match status" value="1"/>
</dbReference>
<sequence length="806" mass="88744">MSGLIEPLSRRLDRWTSTRVEALVGLGGLAVVVVALFAAMAPFQEAREAREREALALTGRAATDVQRDLLRMLDVTDFVLDRAARRVSNGVRGPKAVQDDLASDLKDLLGGLVVFDQRFRLMDAARGGPRDASLLAEIAGKAAPDVLDLLPATDDRLYAVRVWSGDAMVDETAPAGVVAEISKTALREILSVHTLRGGGEAFLLRRGGEVLAHSGASGPDLPVRLSESVRKAIELGRETEFSSADDRHLFALRRLAEYPLLVVVALDGAGVRAAVGTPGRIQGWGFLLLAGFAFGTTLMLMGATRSMRRARLRGEQESALFEASPDPMLLVRRDTSGDFLCERINPVARRLFRAQGRTGDVPIGELSAGETLRRALEHIASQTRHSIGAFDLSVPLDRDSAQVEISVVALPASEDRLPRFAIIGRELTAQRQAERALRERSLQLEAIIDSAMDAVLITDASRRIVMYNKAAENMFGYRAEETIGEDVLMLLPERYRSLPAEKILLQARRRASWRLRGGARPLLGRRRNGEEFPLELALSRVELGDATLFTLILRDITEQVGAELEISVLNDSLEQRVIERTAELQRAYKEMEAFSYSVSHDLRAPLRAIHGYTFLLIDSEGERLTQEGRGLLDRVMKASVRMGELIDDFLDFSRVGRAELTRQKVDMGRLVAEVVSDLRVPYPDTRISVGLLPAAYGDPRLLRQVWVNLIGNALKFSSHTNEPRVDIGVTQVRGQVYYYVSDNGIGFDMNYADKLFGVFQRLHASREFEGTGIGLAIVKRIVERHMGEVAAEGAPGQGATISFTIP</sequence>
<dbReference type="PROSITE" id="PS50109">
    <property type="entry name" value="HIS_KIN"/>
    <property type="match status" value="1"/>
</dbReference>
<evidence type="ECO:0000259" key="9">
    <source>
        <dbReference type="PROSITE" id="PS50112"/>
    </source>
</evidence>
<protein>
    <recommendedName>
        <fullName evidence="2">histidine kinase</fullName>
        <ecNumber evidence="2">2.7.13.3</ecNumber>
    </recommendedName>
</protein>
<dbReference type="PROSITE" id="PS50112">
    <property type="entry name" value="PAS"/>
    <property type="match status" value="1"/>
</dbReference>
<proteinExistence type="predicted"/>
<dbReference type="Pfam" id="PF00512">
    <property type="entry name" value="HisKA"/>
    <property type="match status" value="1"/>
</dbReference>
<evidence type="ECO:0000256" key="2">
    <source>
        <dbReference type="ARBA" id="ARBA00012438"/>
    </source>
</evidence>
<dbReference type="NCBIfam" id="TIGR00229">
    <property type="entry name" value="sensory_box"/>
    <property type="match status" value="1"/>
</dbReference>
<dbReference type="PANTHER" id="PTHR42878:SF15">
    <property type="entry name" value="BACTERIOPHYTOCHROME"/>
    <property type="match status" value="1"/>
</dbReference>
<dbReference type="SMART" id="SM00387">
    <property type="entry name" value="HATPase_c"/>
    <property type="match status" value="1"/>
</dbReference>
<evidence type="ECO:0000313" key="10">
    <source>
        <dbReference type="EMBL" id="QSI76053.1"/>
    </source>
</evidence>
<dbReference type="CDD" id="cd00130">
    <property type="entry name" value="PAS"/>
    <property type="match status" value="1"/>
</dbReference>
<keyword evidence="5" id="KW-0418">Kinase</keyword>
<evidence type="ECO:0000256" key="6">
    <source>
        <dbReference type="ARBA" id="ARBA00023136"/>
    </source>
</evidence>
<keyword evidence="6 7" id="KW-0472">Membrane</keyword>
<evidence type="ECO:0000256" key="7">
    <source>
        <dbReference type="SAM" id="Phobius"/>
    </source>
</evidence>
<evidence type="ECO:0000259" key="8">
    <source>
        <dbReference type="PROSITE" id="PS50109"/>
    </source>
</evidence>
<dbReference type="InterPro" id="IPR004358">
    <property type="entry name" value="Sig_transdc_His_kin-like_C"/>
</dbReference>
<dbReference type="InterPro" id="IPR035965">
    <property type="entry name" value="PAS-like_dom_sf"/>
</dbReference>
<dbReference type="SMART" id="SM00388">
    <property type="entry name" value="HisKA"/>
    <property type="match status" value="1"/>
</dbReference>
<keyword evidence="11" id="KW-1185">Reference proteome</keyword>
<dbReference type="Gene3D" id="3.30.565.10">
    <property type="entry name" value="Histidine kinase-like ATPase, C-terminal domain"/>
    <property type="match status" value="1"/>
</dbReference>
<dbReference type="InterPro" id="IPR036097">
    <property type="entry name" value="HisK_dim/P_sf"/>
</dbReference>
<dbReference type="SUPFAM" id="SSF47384">
    <property type="entry name" value="Homodimeric domain of signal transducing histidine kinase"/>
    <property type="match status" value="1"/>
</dbReference>
<dbReference type="EMBL" id="CP071060">
    <property type="protein sequence ID" value="QSI76053.1"/>
    <property type="molecule type" value="Genomic_DNA"/>
</dbReference>
<dbReference type="Gene3D" id="3.30.450.20">
    <property type="entry name" value="PAS domain"/>
    <property type="match status" value="2"/>
</dbReference>
<dbReference type="Proteomes" id="UP000663570">
    <property type="component" value="Chromosome"/>
</dbReference>
<dbReference type="InterPro" id="IPR003661">
    <property type="entry name" value="HisK_dim/P_dom"/>
</dbReference>
<dbReference type="EC" id="2.7.13.3" evidence="2"/>
<dbReference type="InterPro" id="IPR000014">
    <property type="entry name" value="PAS"/>
</dbReference>
<keyword evidence="4" id="KW-0808">Transferase</keyword>
<dbReference type="PRINTS" id="PR00344">
    <property type="entry name" value="BCTRLSENSOR"/>
</dbReference>
<comment type="catalytic activity">
    <reaction evidence="1">
        <text>ATP + protein L-histidine = ADP + protein N-phospho-L-histidine.</text>
        <dbReference type="EC" id="2.7.13.3"/>
    </reaction>
</comment>
<dbReference type="Gene3D" id="1.10.287.130">
    <property type="match status" value="1"/>
</dbReference>
<dbReference type="InterPro" id="IPR005467">
    <property type="entry name" value="His_kinase_dom"/>
</dbReference>
<dbReference type="InterPro" id="IPR036890">
    <property type="entry name" value="HATPase_C_sf"/>
</dbReference>
<name>A0ABX7M4D9_9RHOO</name>
<dbReference type="SUPFAM" id="SSF55785">
    <property type="entry name" value="PYP-like sensor domain (PAS domain)"/>
    <property type="match status" value="1"/>
</dbReference>
<keyword evidence="7" id="KW-1133">Transmembrane helix</keyword>
<gene>
    <name evidence="10" type="ORF">JY500_16470</name>
</gene>
<dbReference type="CDD" id="cd18774">
    <property type="entry name" value="PDC2_HK_sensor"/>
    <property type="match status" value="1"/>
</dbReference>
<accession>A0ABX7M4D9</accession>
<dbReference type="CDD" id="cd00082">
    <property type="entry name" value="HisKA"/>
    <property type="match status" value="1"/>
</dbReference>
<feature type="transmembrane region" description="Helical" evidence="7">
    <location>
        <begin position="281"/>
        <end position="303"/>
    </location>
</feature>